<evidence type="ECO:0000313" key="5">
    <source>
        <dbReference type="Proteomes" id="UP000285146"/>
    </source>
</evidence>
<dbReference type="SUPFAM" id="SSF56601">
    <property type="entry name" value="beta-lactamase/transpeptidase-like"/>
    <property type="match status" value="1"/>
</dbReference>
<protein>
    <submittedName>
        <fullName evidence="4">Uncharacterized protein</fullName>
    </submittedName>
</protein>
<dbReference type="InterPro" id="IPR051478">
    <property type="entry name" value="Beta-lactamase-like_AB/R"/>
</dbReference>
<gene>
    <name evidence="4" type="ORF">VPNG_02977</name>
</gene>
<dbReference type="PANTHER" id="PTHR22935">
    <property type="entry name" value="PENICILLIN-BINDING PROTEIN"/>
    <property type="match status" value="1"/>
</dbReference>
<dbReference type="InterPro" id="IPR058664">
    <property type="entry name" value="ARB_00930-like_C"/>
</dbReference>
<dbReference type="InParanoid" id="A0A423XFZ5"/>
<organism evidence="4 5">
    <name type="scientific">Cytospora leucostoma</name>
    <dbReference type="NCBI Taxonomy" id="1230097"/>
    <lineage>
        <taxon>Eukaryota</taxon>
        <taxon>Fungi</taxon>
        <taxon>Dikarya</taxon>
        <taxon>Ascomycota</taxon>
        <taxon>Pezizomycotina</taxon>
        <taxon>Sordariomycetes</taxon>
        <taxon>Sordariomycetidae</taxon>
        <taxon>Diaporthales</taxon>
        <taxon>Cytosporaceae</taxon>
        <taxon>Cytospora</taxon>
    </lineage>
</organism>
<dbReference type="InterPro" id="IPR012338">
    <property type="entry name" value="Beta-lactam/transpept-like"/>
</dbReference>
<evidence type="ECO:0000256" key="1">
    <source>
        <dbReference type="SAM" id="SignalP"/>
    </source>
</evidence>
<dbReference type="EMBL" id="LKEB01000010">
    <property type="protein sequence ID" value="ROW15138.1"/>
    <property type="molecule type" value="Genomic_DNA"/>
</dbReference>
<feature type="chain" id="PRO_5019294212" evidence="1">
    <location>
        <begin position="27"/>
        <end position="584"/>
    </location>
</feature>
<reference evidence="4 5" key="1">
    <citation type="submission" date="2015-09" db="EMBL/GenBank/DDBJ databases">
        <title>Host preference determinants of Valsa canker pathogens revealed by comparative genomics.</title>
        <authorList>
            <person name="Yin Z."/>
            <person name="Huang L."/>
        </authorList>
    </citation>
    <scope>NUCLEOTIDE SEQUENCE [LARGE SCALE GENOMIC DNA]</scope>
    <source>
        <strain evidence="4 5">SXYLt</strain>
    </source>
</reference>
<feature type="domain" description="Beta-lactamase-like ARB-00930-like C-terminal" evidence="3">
    <location>
        <begin position="427"/>
        <end position="574"/>
    </location>
</feature>
<keyword evidence="5" id="KW-1185">Reference proteome</keyword>
<dbReference type="Pfam" id="PF26335">
    <property type="entry name" value="ARB_00930_C"/>
    <property type="match status" value="1"/>
</dbReference>
<evidence type="ECO:0000259" key="3">
    <source>
        <dbReference type="Pfam" id="PF26335"/>
    </source>
</evidence>
<evidence type="ECO:0000313" key="4">
    <source>
        <dbReference type="EMBL" id="ROW15138.1"/>
    </source>
</evidence>
<dbReference type="OrthoDB" id="10250282at2759"/>
<proteinExistence type="predicted"/>
<dbReference type="STRING" id="1230097.A0A423XFZ5"/>
<feature type="signal peptide" evidence="1">
    <location>
        <begin position="1"/>
        <end position="26"/>
    </location>
</feature>
<dbReference type="Gene3D" id="3.40.710.10">
    <property type="entry name" value="DD-peptidase/beta-lactamase superfamily"/>
    <property type="match status" value="1"/>
</dbReference>
<dbReference type="PANTHER" id="PTHR22935:SF97">
    <property type="entry name" value="BETA-LACTAMASE-RELATED DOMAIN-CONTAINING PROTEIN"/>
    <property type="match status" value="1"/>
</dbReference>
<feature type="domain" description="Beta-lactamase-related" evidence="2">
    <location>
        <begin position="74"/>
        <end position="401"/>
    </location>
</feature>
<keyword evidence="1" id="KW-0732">Signal</keyword>
<sequence length="584" mass="62599">MIVISISRAIVATFLVAVLLTQLVSAALNGHCPPLGAVLPAPISPSACAAVQAAIYDFENDFHKLTSGFGGSAVSVSVRSIHERDNLLDLHFTPSTRDPSSTNAVDGNTVYRIASLSKVFTVLGILREGIGMDDPVTKYLSDMSSLSAAVSWDNITIGALASHMSGIGLDLMDDLADMPGDWTAMGFPKLDGLTTSPRCSGMYGLQACPTDELFRDFSKHNPVYPPFTTPMYSNLGFDILGLVLERMSNKTFVEYIKQSVLDPLNLANTSTGTASSALSQAFIPKQSTDQSHWGVQHGYDNPAGGFLSTANDLINLGSAILNQSFLGAAATRKWLKPVSSTSTTGRGVGTPWEILRSSNLTTDGRLIELYTKGGDDGTYHSKLCLIPDYDLVVTILTAGPEADFTFSFSLLSRLLTTLLPAIEQASRDEAGISVVGTYTDSTTNSSITLSLDDGPGLGISGWSVRGHNVVDIYTYITGIQGVPIVPRLYPVSTQGGDQAAWRAVFDTGTAEQNVEFDAMFAWPGQSCQTWANMDRFPYGFNGIDDFVFTMEDSTGGRIATSLLNRGFQVNMTRQAEKSDLLKEG</sequence>
<accession>A0A423XFZ5</accession>
<name>A0A423XFZ5_9PEZI</name>
<dbReference type="Pfam" id="PF00144">
    <property type="entry name" value="Beta-lactamase"/>
    <property type="match status" value="1"/>
</dbReference>
<comment type="caution">
    <text evidence="4">The sequence shown here is derived from an EMBL/GenBank/DDBJ whole genome shotgun (WGS) entry which is preliminary data.</text>
</comment>
<evidence type="ECO:0000259" key="2">
    <source>
        <dbReference type="Pfam" id="PF00144"/>
    </source>
</evidence>
<dbReference type="AlphaFoldDB" id="A0A423XFZ5"/>
<dbReference type="Proteomes" id="UP000285146">
    <property type="component" value="Unassembled WGS sequence"/>
</dbReference>
<dbReference type="InterPro" id="IPR001466">
    <property type="entry name" value="Beta-lactam-related"/>
</dbReference>